<protein>
    <recommendedName>
        <fullName evidence="3">Phospholipase B-like</fullName>
    </recommendedName>
</protein>
<proteinExistence type="predicted"/>
<gene>
    <name evidence="1" type="ORF">PCOR1329_LOCUS50525</name>
</gene>
<keyword evidence="2" id="KW-1185">Reference proteome</keyword>
<dbReference type="EMBL" id="CAUYUJ010016115">
    <property type="protein sequence ID" value="CAK0862004.1"/>
    <property type="molecule type" value="Genomic_DNA"/>
</dbReference>
<sequence length="121" mass="13458">MMSIMNDLIWSPQLRFHIDSSAAKTGSVAFLPGEDPPPRNAVSVVSGCRKTKAPHRLQQDYGAVSPADMLTKSFSILIATTPMEAVWFRAPRQDERGVKPHRWADVEDSDNVDFVHGKLLL</sequence>
<organism evidence="1 2">
    <name type="scientific">Prorocentrum cordatum</name>
    <dbReference type="NCBI Taxonomy" id="2364126"/>
    <lineage>
        <taxon>Eukaryota</taxon>
        <taxon>Sar</taxon>
        <taxon>Alveolata</taxon>
        <taxon>Dinophyceae</taxon>
        <taxon>Prorocentrales</taxon>
        <taxon>Prorocentraceae</taxon>
        <taxon>Prorocentrum</taxon>
    </lineage>
</organism>
<evidence type="ECO:0008006" key="3">
    <source>
        <dbReference type="Google" id="ProtNLM"/>
    </source>
</evidence>
<dbReference type="Proteomes" id="UP001189429">
    <property type="component" value="Unassembled WGS sequence"/>
</dbReference>
<evidence type="ECO:0000313" key="1">
    <source>
        <dbReference type="EMBL" id="CAK0862004.1"/>
    </source>
</evidence>
<evidence type="ECO:0000313" key="2">
    <source>
        <dbReference type="Proteomes" id="UP001189429"/>
    </source>
</evidence>
<accession>A0ABN9UPX0</accession>
<name>A0ABN9UPX0_9DINO</name>
<reference evidence="1" key="1">
    <citation type="submission" date="2023-10" db="EMBL/GenBank/DDBJ databases">
        <authorList>
            <person name="Chen Y."/>
            <person name="Shah S."/>
            <person name="Dougan E. K."/>
            <person name="Thang M."/>
            <person name="Chan C."/>
        </authorList>
    </citation>
    <scope>NUCLEOTIDE SEQUENCE [LARGE SCALE GENOMIC DNA]</scope>
</reference>
<comment type="caution">
    <text evidence="1">The sequence shown here is derived from an EMBL/GenBank/DDBJ whole genome shotgun (WGS) entry which is preliminary data.</text>
</comment>